<feature type="region of interest" description="Disordered" evidence="6">
    <location>
        <begin position="192"/>
        <end position="214"/>
    </location>
</feature>
<evidence type="ECO:0000256" key="5">
    <source>
        <dbReference type="PROSITE-ProRule" id="PRU00042"/>
    </source>
</evidence>
<dbReference type="PANTHER" id="PTHR24379:SF121">
    <property type="entry name" value="C2H2-TYPE DOMAIN-CONTAINING PROTEIN"/>
    <property type="match status" value="1"/>
</dbReference>
<evidence type="ECO:0000259" key="7">
    <source>
        <dbReference type="PROSITE" id="PS50157"/>
    </source>
</evidence>
<dbReference type="SMART" id="SM00355">
    <property type="entry name" value="ZnF_C2H2"/>
    <property type="match status" value="12"/>
</dbReference>
<dbReference type="PROSITE" id="PS00028">
    <property type="entry name" value="ZINC_FINGER_C2H2_1"/>
    <property type="match status" value="9"/>
</dbReference>
<name>A0ABM0M2Q7_SACKO</name>
<proteinExistence type="predicted"/>
<gene>
    <name evidence="9" type="primary">LOC102810124</name>
</gene>
<evidence type="ECO:0000313" key="9">
    <source>
        <dbReference type="RefSeq" id="XP_006814298.1"/>
    </source>
</evidence>
<feature type="domain" description="C2H2-type" evidence="7">
    <location>
        <begin position="34"/>
        <end position="61"/>
    </location>
</feature>
<feature type="domain" description="C2H2-type" evidence="7">
    <location>
        <begin position="216"/>
        <end position="243"/>
    </location>
</feature>
<feature type="region of interest" description="Disordered" evidence="6">
    <location>
        <begin position="1"/>
        <end position="23"/>
    </location>
</feature>
<dbReference type="PROSITE" id="PS50157">
    <property type="entry name" value="ZINC_FINGER_C2H2_2"/>
    <property type="match status" value="9"/>
</dbReference>
<feature type="domain" description="C2H2-type" evidence="7">
    <location>
        <begin position="115"/>
        <end position="137"/>
    </location>
</feature>
<protein>
    <submittedName>
        <fullName evidence="9">Zinc finger protein 585A-like</fullName>
    </submittedName>
</protein>
<reference evidence="9" key="1">
    <citation type="submission" date="2025-08" db="UniProtKB">
        <authorList>
            <consortium name="RefSeq"/>
        </authorList>
    </citation>
    <scope>IDENTIFICATION</scope>
    <source>
        <tissue evidence="9">Testes</tissue>
    </source>
</reference>
<feature type="domain" description="C2H2-type" evidence="7">
    <location>
        <begin position="771"/>
        <end position="800"/>
    </location>
</feature>
<feature type="domain" description="C2H2-type" evidence="7">
    <location>
        <begin position="270"/>
        <end position="297"/>
    </location>
</feature>
<dbReference type="InterPro" id="IPR036236">
    <property type="entry name" value="Znf_C2H2_sf"/>
</dbReference>
<dbReference type="RefSeq" id="XP_006814298.1">
    <property type="nucleotide sequence ID" value="XM_006814235.1"/>
</dbReference>
<accession>A0ABM0M2Q7</accession>
<evidence type="ECO:0000256" key="2">
    <source>
        <dbReference type="ARBA" id="ARBA00022737"/>
    </source>
</evidence>
<keyword evidence="1" id="KW-0479">Metal-binding</keyword>
<evidence type="ECO:0000256" key="3">
    <source>
        <dbReference type="ARBA" id="ARBA00022771"/>
    </source>
</evidence>
<keyword evidence="8" id="KW-1185">Reference proteome</keyword>
<feature type="domain" description="C2H2-type" evidence="7">
    <location>
        <begin position="605"/>
        <end position="628"/>
    </location>
</feature>
<evidence type="ECO:0000256" key="6">
    <source>
        <dbReference type="SAM" id="MobiDB-lite"/>
    </source>
</evidence>
<keyword evidence="4" id="KW-0862">Zinc</keyword>
<feature type="compositionally biased region" description="Basic residues" evidence="6">
    <location>
        <begin position="473"/>
        <end position="501"/>
    </location>
</feature>
<evidence type="ECO:0000256" key="1">
    <source>
        <dbReference type="ARBA" id="ARBA00022723"/>
    </source>
</evidence>
<evidence type="ECO:0000256" key="4">
    <source>
        <dbReference type="ARBA" id="ARBA00022833"/>
    </source>
</evidence>
<dbReference type="PANTHER" id="PTHR24379">
    <property type="entry name" value="KRAB AND ZINC FINGER DOMAIN-CONTAINING"/>
    <property type="match status" value="1"/>
</dbReference>
<feature type="domain" description="C2H2-type" evidence="7">
    <location>
        <begin position="62"/>
        <end position="97"/>
    </location>
</feature>
<feature type="compositionally biased region" description="Basic and acidic residues" evidence="6">
    <location>
        <begin position="192"/>
        <end position="208"/>
    </location>
</feature>
<dbReference type="InterPro" id="IPR013087">
    <property type="entry name" value="Znf_C2H2_type"/>
</dbReference>
<keyword evidence="3 5" id="KW-0863">Zinc-finger</keyword>
<dbReference type="Proteomes" id="UP000694865">
    <property type="component" value="Unplaced"/>
</dbReference>
<organism evidence="8 9">
    <name type="scientific">Saccoglossus kowalevskii</name>
    <name type="common">Acorn worm</name>
    <dbReference type="NCBI Taxonomy" id="10224"/>
    <lineage>
        <taxon>Eukaryota</taxon>
        <taxon>Metazoa</taxon>
        <taxon>Hemichordata</taxon>
        <taxon>Enteropneusta</taxon>
        <taxon>Harrimaniidae</taxon>
        <taxon>Saccoglossus</taxon>
    </lineage>
</organism>
<evidence type="ECO:0000313" key="8">
    <source>
        <dbReference type="Proteomes" id="UP000694865"/>
    </source>
</evidence>
<keyword evidence="2" id="KW-0677">Repeat</keyword>
<sequence>MMDANGKRTGANPNRVPTLPATKPIPWRTKINVSQCTKCFKIFTSFSQLGHHMNVHAPEKAFACETCGKRFSSLKQLGYHMKYIENPYWCRESGERFAKADDLSFHSKMHSKEVHICQQCGKHYDTWDQLKIHVSAHNIDIKSFRGRVQRSITKTHKHRPVVHIKPRQNERPPELKLTFEQDEHMKTLVKESGNRDSDEAKIQSDNHRTKNKKKKYAHTHCKKSFLGRRELNNHEKSHKGEQVYLCERCGKSVSGLPGFEEHMTKHERLYLCELCGESFTGRTDYKQHNKKHIDEDSYLCEVCGDCFIHVYDLDAHMETHAEEQLRLCAVCGYCLTNSKGFNSHMKLHESHVEPSGTAENSEHVGMQQTEMSIILCELCGDSYNESKGECICHVTVEDVPGKCGDSFCKRKEMETHMNSGPACVEVRDEPVDMVSIADKCTIDRSDEFDGRVVCERIRVNIATILSNGDEKHHLSHTKDKKLSRKRKRHHSNTNKGRKRHNQTVRLDTSIPCNNATVQAKLHTKQICIEPRLKRKYVNKRAPGQTEKISHKFRCLVCGSIFDSCDALIDHTWEHIQEILLKFYKLNKENEQNSSLKKKLKKNISHSCKMCGHSFKSKGTLAKHVGKEHRISGRPKKQSFPSLKILYADHMNTSYIGGDVEDSYTHSHMRTEEIKYSTARLSDRYNFRRNVPVVNQYGETVTDEQFENIVQDDVYNDGYVKDYTEDDEKGRKYDDNKNMGPVHCKNCDKYFTKRDYFDWHICIKLQKRGKTYKCEYCSQKFRKSANLQQHMIEQKHNFNSRHDNQNCSSTQDYLRTHLNTGSVRRSIHLRKEALYQRHWCEQGYSENNNHIRRVETHKVNPYTCQKCGECFCSPEALSDHMETHKLEPCLEYSQHQTNKVKIDLKLKKMSTVVQEFRVNFNL</sequence>
<feature type="domain" description="C2H2-type" evidence="7">
    <location>
        <begin position="861"/>
        <end position="888"/>
    </location>
</feature>
<feature type="region of interest" description="Disordered" evidence="6">
    <location>
        <begin position="470"/>
        <end position="501"/>
    </location>
</feature>
<feature type="domain" description="C2H2-type" evidence="7">
    <location>
        <begin position="298"/>
        <end position="325"/>
    </location>
</feature>
<dbReference type="SUPFAM" id="SSF57667">
    <property type="entry name" value="beta-beta-alpha zinc fingers"/>
    <property type="match status" value="7"/>
</dbReference>
<dbReference type="GeneID" id="102810124"/>
<dbReference type="Pfam" id="PF00096">
    <property type="entry name" value="zf-C2H2"/>
    <property type="match status" value="6"/>
</dbReference>
<dbReference type="Gene3D" id="3.30.160.60">
    <property type="entry name" value="Classic Zinc Finger"/>
    <property type="match status" value="7"/>
</dbReference>